<keyword evidence="2" id="KW-1185">Reference proteome</keyword>
<gene>
    <name evidence="1" type="ORF">G2W53_044542</name>
</gene>
<sequence>MGMKLKSGMGGLKKSGGWARFSGDGGMKEVWFWG</sequence>
<dbReference type="EMBL" id="JAAIUW010000076">
    <property type="protein sequence ID" value="KAF7800962.1"/>
    <property type="molecule type" value="Genomic_DNA"/>
</dbReference>
<dbReference type="AlphaFoldDB" id="A0A834VXS7"/>
<name>A0A834VXS7_9FABA</name>
<protein>
    <submittedName>
        <fullName evidence="1">Uncharacterized protein</fullName>
    </submittedName>
</protein>
<accession>A0A834VXS7</accession>
<comment type="caution">
    <text evidence="1">The sequence shown here is derived from an EMBL/GenBank/DDBJ whole genome shotgun (WGS) entry which is preliminary data.</text>
</comment>
<evidence type="ECO:0000313" key="1">
    <source>
        <dbReference type="EMBL" id="KAF7800962.1"/>
    </source>
</evidence>
<reference evidence="1" key="1">
    <citation type="submission" date="2020-09" db="EMBL/GenBank/DDBJ databases">
        <title>Genome-Enabled Discovery of Anthraquinone Biosynthesis in Senna tora.</title>
        <authorList>
            <person name="Kang S.-H."/>
            <person name="Pandey R.P."/>
            <person name="Lee C.-M."/>
            <person name="Sim J.-S."/>
            <person name="Jeong J.-T."/>
            <person name="Choi B.-S."/>
            <person name="Jung M."/>
            <person name="Ginzburg D."/>
            <person name="Zhao K."/>
            <person name="Won S.Y."/>
            <person name="Oh T.-J."/>
            <person name="Yu Y."/>
            <person name="Kim N.-H."/>
            <person name="Lee O.R."/>
            <person name="Lee T.-H."/>
            <person name="Bashyal P."/>
            <person name="Kim T.-S."/>
            <person name="Lee W.-H."/>
            <person name="Kawkins C."/>
            <person name="Kim C.-K."/>
            <person name="Kim J.S."/>
            <person name="Ahn B.O."/>
            <person name="Rhee S.Y."/>
            <person name="Sohng J.K."/>
        </authorList>
    </citation>
    <scope>NUCLEOTIDE SEQUENCE</scope>
    <source>
        <tissue evidence="1">Leaf</tissue>
    </source>
</reference>
<dbReference type="Proteomes" id="UP000634136">
    <property type="component" value="Unassembled WGS sequence"/>
</dbReference>
<evidence type="ECO:0000313" key="2">
    <source>
        <dbReference type="Proteomes" id="UP000634136"/>
    </source>
</evidence>
<proteinExistence type="predicted"/>
<organism evidence="1 2">
    <name type="scientific">Senna tora</name>
    <dbReference type="NCBI Taxonomy" id="362788"/>
    <lineage>
        <taxon>Eukaryota</taxon>
        <taxon>Viridiplantae</taxon>
        <taxon>Streptophyta</taxon>
        <taxon>Embryophyta</taxon>
        <taxon>Tracheophyta</taxon>
        <taxon>Spermatophyta</taxon>
        <taxon>Magnoliopsida</taxon>
        <taxon>eudicotyledons</taxon>
        <taxon>Gunneridae</taxon>
        <taxon>Pentapetalae</taxon>
        <taxon>rosids</taxon>
        <taxon>fabids</taxon>
        <taxon>Fabales</taxon>
        <taxon>Fabaceae</taxon>
        <taxon>Caesalpinioideae</taxon>
        <taxon>Cassia clade</taxon>
        <taxon>Senna</taxon>
    </lineage>
</organism>